<dbReference type="GeneID" id="36394979"/>
<dbReference type="RefSeq" id="XP_024553649.1">
    <property type="nucleotide sequence ID" value="XM_024697833.1"/>
</dbReference>
<dbReference type="VEuPathDB" id="FungiDB:Bcin16g00760"/>
<dbReference type="Gene3D" id="3.40.309.10">
    <property type="entry name" value="Aldehyde Dehydrogenase, Chain A, domain 2"/>
    <property type="match status" value="1"/>
</dbReference>
<dbReference type="SUPFAM" id="SSF53720">
    <property type="entry name" value="ALDH-like"/>
    <property type="match status" value="1"/>
</dbReference>
<protein>
    <recommendedName>
        <fullName evidence="1">Aldehyde dehydrogenase domain-containing protein</fullName>
    </recommendedName>
</protein>
<evidence type="ECO:0000313" key="2">
    <source>
        <dbReference type="EMBL" id="ATZ58242.1"/>
    </source>
</evidence>
<keyword evidence="3" id="KW-1185">Reference proteome</keyword>
<dbReference type="AlphaFoldDB" id="A0A384K650"/>
<reference evidence="2 3" key="3">
    <citation type="journal article" date="2017" name="Mol. Plant Pathol.">
        <title>A gapless genome sequence of the fungus Botrytis cinerea.</title>
        <authorList>
            <person name="Van Kan J.A."/>
            <person name="Stassen J.H."/>
            <person name="Mosbach A."/>
            <person name="Van Der Lee T.A."/>
            <person name="Faino L."/>
            <person name="Farmer A.D."/>
            <person name="Papasotiriou D.G."/>
            <person name="Zhou S."/>
            <person name="Seidl M.F."/>
            <person name="Cottam E."/>
            <person name="Edel D."/>
            <person name="Hahn M."/>
            <person name="Schwartz D.C."/>
            <person name="Dietrich R.A."/>
            <person name="Widdison S."/>
            <person name="Scalliet G."/>
        </authorList>
    </citation>
    <scope>NUCLEOTIDE SEQUENCE [LARGE SCALE GENOMIC DNA]</scope>
    <source>
        <strain evidence="2 3">B05.10</strain>
    </source>
</reference>
<sequence>MELGGKNNAIVCADADLQKAAKERIVGAVLHVRIDPSEF</sequence>
<dbReference type="GO" id="GO:0016620">
    <property type="term" value="F:oxidoreductase activity, acting on the aldehyde or oxo group of donors, NAD or NADP as acceptor"/>
    <property type="evidence" value="ECO:0007669"/>
    <property type="project" value="InterPro"/>
</dbReference>
<reference evidence="2 3" key="1">
    <citation type="journal article" date="2011" name="PLoS Genet.">
        <title>Genomic analysis of the necrotrophic fungal pathogens Sclerotinia sclerotiorum and Botrytis cinerea.</title>
        <authorList>
            <person name="Amselem J."/>
            <person name="Cuomo C.A."/>
            <person name="van Kan J.A."/>
            <person name="Viaud M."/>
            <person name="Benito E.P."/>
            <person name="Couloux A."/>
            <person name="Coutinho P.M."/>
            <person name="de Vries R.P."/>
            <person name="Dyer P.S."/>
            <person name="Fillinger S."/>
            <person name="Fournier E."/>
            <person name="Gout L."/>
            <person name="Hahn M."/>
            <person name="Kohn L."/>
            <person name="Lapalu N."/>
            <person name="Plummer K.M."/>
            <person name="Pradier J.M."/>
            <person name="Quevillon E."/>
            <person name="Sharon A."/>
            <person name="Simon A."/>
            <person name="ten Have A."/>
            <person name="Tudzynski B."/>
            <person name="Tudzynski P."/>
            <person name="Wincker P."/>
            <person name="Andrew M."/>
            <person name="Anthouard V."/>
            <person name="Beever R.E."/>
            <person name="Beffa R."/>
            <person name="Benoit I."/>
            <person name="Bouzid O."/>
            <person name="Brault B."/>
            <person name="Chen Z."/>
            <person name="Choquer M."/>
            <person name="Collemare J."/>
            <person name="Cotton P."/>
            <person name="Danchin E.G."/>
            <person name="Da Silva C."/>
            <person name="Gautier A."/>
            <person name="Giraud C."/>
            <person name="Giraud T."/>
            <person name="Gonzalez C."/>
            <person name="Grossetete S."/>
            <person name="Guldener U."/>
            <person name="Henrissat B."/>
            <person name="Howlett B.J."/>
            <person name="Kodira C."/>
            <person name="Kretschmer M."/>
            <person name="Lappartient A."/>
            <person name="Leroch M."/>
            <person name="Levis C."/>
            <person name="Mauceli E."/>
            <person name="Neuveglise C."/>
            <person name="Oeser B."/>
            <person name="Pearson M."/>
            <person name="Poulain J."/>
            <person name="Poussereau N."/>
            <person name="Quesneville H."/>
            <person name="Rascle C."/>
            <person name="Schumacher J."/>
            <person name="Segurens B."/>
            <person name="Sexton A."/>
            <person name="Silva E."/>
            <person name="Sirven C."/>
            <person name="Soanes D.M."/>
            <person name="Talbot N.J."/>
            <person name="Templeton M."/>
            <person name="Yandava C."/>
            <person name="Yarden O."/>
            <person name="Zeng Q."/>
            <person name="Rollins J.A."/>
            <person name="Lebrun M.H."/>
            <person name="Dickman M."/>
        </authorList>
    </citation>
    <scope>NUCLEOTIDE SEQUENCE [LARGE SCALE GENOMIC DNA]</scope>
    <source>
        <strain evidence="2 3">B05.10</strain>
    </source>
</reference>
<dbReference type="InterPro" id="IPR016163">
    <property type="entry name" value="Ald_DH_C"/>
</dbReference>
<reference evidence="2 3" key="2">
    <citation type="journal article" date="2012" name="Eukaryot. Cell">
        <title>Genome update of Botrytis cinerea strains B05.10 and T4.</title>
        <authorList>
            <person name="Staats M."/>
            <person name="van Kan J.A."/>
        </authorList>
    </citation>
    <scope>NUCLEOTIDE SEQUENCE [LARGE SCALE GENOMIC DNA]</scope>
    <source>
        <strain evidence="2 3">B05.10</strain>
    </source>
</reference>
<dbReference type="KEGG" id="bfu:BCIN_16g00760"/>
<evidence type="ECO:0000259" key="1">
    <source>
        <dbReference type="Pfam" id="PF00171"/>
    </source>
</evidence>
<evidence type="ECO:0000313" key="3">
    <source>
        <dbReference type="Proteomes" id="UP000001798"/>
    </source>
</evidence>
<dbReference type="InterPro" id="IPR016161">
    <property type="entry name" value="Ald_DH/histidinol_DH"/>
</dbReference>
<dbReference type="EMBL" id="CP009820">
    <property type="protein sequence ID" value="ATZ58242.1"/>
    <property type="molecule type" value="Genomic_DNA"/>
</dbReference>
<name>A0A384K650_BOTFB</name>
<dbReference type="Pfam" id="PF00171">
    <property type="entry name" value="Aldedh"/>
    <property type="match status" value="1"/>
</dbReference>
<feature type="domain" description="Aldehyde dehydrogenase" evidence="1">
    <location>
        <begin position="1"/>
        <end position="31"/>
    </location>
</feature>
<dbReference type="InterPro" id="IPR015590">
    <property type="entry name" value="Aldehyde_DH_dom"/>
</dbReference>
<organism evidence="2 3">
    <name type="scientific">Botryotinia fuckeliana (strain B05.10)</name>
    <name type="common">Noble rot fungus</name>
    <name type="synonym">Botrytis cinerea</name>
    <dbReference type="NCBI Taxonomy" id="332648"/>
    <lineage>
        <taxon>Eukaryota</taxon>
        <taxon>Fungi</taxon>
        <taxon>Dikarya</taxon>
        <taxon>Ascomycota</taxon>
        <taxon>Pezizomycotina</taxon>
        <taxon>Leotiomycetes</taxon>
        <taxon>Helotiales</taxon>
        <taxon>Sclerotiniaceae</taxon>
        <taxon>Botrytis</taxon>
    </lineage>
</organism>
<dbReference type="Proteomes" id="UP000001798">
    <property type="component" value="Chromosome 16"/>
</dbReference>
<proteinExistence type="predicted"/>
<accession>A0A384K650</accession>
<gene>
    <name evidence="2" type="ORF">BCIN_16g00760</name>
</gene>